<protein>
    <submittedName>
        <fullName evidence="2">Dienelactone hydrolase family protein</fullName>
    </submittedName>
</protein>
<accession>A0A418XI10</accession>
<dbReference type="PANTHER" id="PTHR46623:SF6">
    <property type="entry name" value="ALPHA_BETA-HYDROLASES SUPERFAMILY PROTEIN"/>
    <property type="match status" value="1"/>
</dbReference>
<dbReference type="Proteomes" id="UP000284021">
    <property type="component" value="Unassembled WGS sequence"/>
</dbReference>
<evidence type="ECO:0000313" key="2">
    <source>
        <dbReference type="EMBL" id="RJG12065.1"/>
    </source>
</evidence>
<evidence type="ECO:0000313" key="3">
    <source>
        <dbReference type="Proteomes" id="UP000284021"/>
    </source>
</evidence>
<comment type="caution">
    <text evidence="2">The sequence shown here is derived from an EMBL/GenBank/DDBJ whole genome shotgun (WGS) entry which is preliminary data.</text>
</comment>
<proteinExistence type="predicted"/>
<gene>
    <name evidence="2" type="ORF">D3879_01700</name>
</gene>
<dbReference type="EMBL" id="QYUR01000002">
    <property type="protein sequence ID" value="RJG12065.1"/>
    <property type="molecule type" value="Genomic_DNA"/>
</dbReference>
<dbReference type="PANTHER" id="PTHR46623">
    <property type="entry name" value="CARBOXYMETHYLENEBUTENOLIDASE-RELATED"/>
    <property type="match status" value="1"/>
</dbReference>
<dbReference type="OrthoDB" id="9787933at2"/>
<dbReference type="InterPro" id="IPR029058">
    <property type="entry name" value="AB_hydrolase_fold"/>
</dbReference>
<keyword evidence="3" id="KW-1185">Reference proteome</keyword>
<sequence length="241" mass="25877">MSTPTNTQNADSNALVITTPDGDFSAFVALPKADSAPVIVVIQEIFGINADMRETCRQLAALGYIAVCPDLYWRQEPGVSLTDQTQDEWNKAMTFYTAFDVDAGVSDIAATISAALKLPGASGKVGAVGYCLGGLLAYLTATRTDADAAVAYYGVGIDQHLDEAANINQSLLMHIAEEDEFVPPETRQRILTALQGNHQVDIHLYPGCNHAFARNAGAHYDAVAARLANARTAEFFDKHLK</sequence>
<dbReference type="RefSeq" id="WP_119952409.1">
    <property type="nucleotide sequence ID" value="NZ_QYUR01000002.1"/>
</dbReference>
<reference evidence="2 3" key="1">
    <citation type="submission" date="2018-09" db="EMBL/GenBank/DDBJ databases">
        <authorList>
            <person name="Zhu H."/>
        </authorList>
    </citation>
    <scope>NUCLEOTIDE SEQUENCE [LARGE SCALE GENOMIC DNA]</scope>
    <source>
        <strain evidence="2 3">K1S02-6</strain>
    </source>
</reference>
<organism evidence="2 3">
    <name type="scientific">Pseudomonas cavernicola</name>
    <dbReference type="NCBI Taxonomy" id="2320866"/>
    <lineage>
        <taxon>Bacteria</taxon>
        <taxon>Pseudomonadati</taxon>
        <taxon>Pseudomonadota</taxon>
        <taxon>Gammaproteobacteria</taxon>
        <taxon>Pseudomonadales</taxon>
        <taxon>Pseudomonadaceae</taxon>
        <taxon>Pseudomonas</taxon>
    </lineage>
</organism>
<name>A0A418XI10_9PSED</name>
<dbReference type="SUPFAM" id="SSF53474">
    <property type="entry name" value="alpha/beta-Hydrolases"/>
    <property type="match status" value="1"/>
</dbReference>
<dbReference type="GO" id="GO:0016787">
    <property type="term" value="F:hydrolase activity"/>
    <property type="evidence" value="ECO:0007669"/>
    <property type="project" value="UniProtKB-KW"/>
</dbReference>
<dbReference type="InterPro" id="IPR002925">
    <property type="entry name" value="Dienelactn_hydro"/>
</dbReference>
<feature type="domain" description="Dienelactone hydrolase" evidence="1">
    <location>
        <begin position="24"/>
        <end position="239"/>
    </location>
</feature>
<evidence type="ECO:0000259" key="1">
    <source>
        <dbReference type="Pfam" id="PF01738"/>
    </source>
</evidence>
<dbReference type="InterPro" id="IPR051049">
    <property type="entry name" value="Dienelactone_hydrolase-like"/>
</dbReference>
<dbReference type="AlphaFoldDB" id="A0A418XI10"/>
<dbReference type="Gene3D" id="3.40.50.1820">
    <property type="entry name" value="alpha/beta hydrolase"/>
    <property type="match status" value="1"/>
</dbReference>
<keyword evidence="2" id="KW-0378">Hydrolase</keyword>
<dbReference type="Pfam" id="PF01738">
    <property type="entry name" value="DLH"/>
    <property type="match status" value="1"/>
</dbReference>